<reference evidence="2" key="1">
    <citation type="journal article" date="2019" name="Int. J. Syst. Evol. Microbiol.">
        <title>The Global Catalogue of Microorganisms (GCM) 10K type strain sequencing project: providing services to taxonomists for standard genome sequencing and annotation.</title>
        <authorList>
            <consortium name="The Broad Institute Genomics Platform"/>
            <consortium name="The Broad Institute Genome Sequencing Center for Infectious Disease"/>
            <person name="Wu L."/>
            <person name="Ma J."/>
        </authorList>
    </citation>
    <scope>NUCLEOTIDE SEQUENCE [LARGE SCALE GENOMIC DNA]</scope>
    <source>
        <strain evidence="2">CCM 8681</strain>
    </source>
</reference>
<evidence type="ECO:0008006" key="3">
    <source>
        <dbReference type="Google" id="ProtNLM"/>
    </source>
</evidence>
<comment type="caution">
    <text evidence="1">The sequence shown here is derived from an EMBL/GenBank/DDBJ whole genome shotgun (WGS) entry which is preliminary data.</text>
</comment>
<evidence type="ECO:0000313" key="2">
    <source>
        <dbReference type="Proteomes" id="UP000624701"/>
    </source>
</evidence>
<proteinExistence type="predicted"/>
<protein>
    <recommendedName>
        <fullName evidence="3">DUF4177 domain-containing protein</fullName>
    </recommendedName>
</protein>
<evidence type="ECO:0000313" key="1">
    <source>
        <dbReference type="EMBL" id="GGI56977.1"/>
    </source>
</evidence>
<dbReference type="RefSeq" id="WP_188373862.1">
    <property type="nucleotide sequence ID" value="NZ_BMDQ01000001.1"/>
</dbReference>
<name>A0ABQ2BYU5_9FLAO</name>
<dbReference type="EMBL" id="BMDQ01000001">
    <property type="protein sequence ID" value="GGI56977.1"/>
    <property type="molecule type" value="Genomic_DNA"/>
</dbReference>
<dbReference type="Proteomes" id="UP000624701">
    <property type="component" value="Unassembled WGS sequence"/>
</dbReference>
<gene>
    <name evidence="1" type="ORF">GCM10011444_12860</name>
</gene>
<sequence length="62" mass="7060">MHYKIEQIGAEFSNKAIVNLEGRFNKYSEQGYKFHSVFQVQKPGCLGIGTPSITYLAVYTKE</sequence>
<organism evidence="1 2">
    <name type="scientific">Winogradskyella haliclonae</name>
    <dbReference type="NCBI Taxonomy" id="2048558"/>
    <lineage>
        <taxon>Bacteria</taxon>
        <taxon>Pseudomonadati</taxon>
        <taxon>Bacteroidota</taxon>
        <taxon>Flavobacteriia</taxon>
        <taxon>Flavobacteriales</taxon>
        <taxon>Flavobacteriaceae</taxon>
        <taxon>Winogradskyella</taxon>
    </lineage>
</organism>
<accession>A0ABQ2BYU5</accession>
<keyword evidence="2" id="KW-1185">Reference proteome</keyword>